<reference evidence="2 3" key="1">
    <citation type="submission" date="2015-03" db="EMBL/GenBank/DDBJ databases">
        <title>Draft genome of the nematode, Opisthorchis viverrini.</title>
        <authorList>
            <person name="Mitreva M."/>
        </authorList>
    </citation>
    <scope>NUCLEOTIDE SEQUENCE [LARGE SCALE GENOMIC DNA]</scope>
    <source>
        <strain evidence="2">Khon Kaen</strain>
    </source>
</reference>
<protein>
    <submittedName>
        <fullName evidence="2">Uncharacterized protein</fullName>
    </submittedName>
</protein>
<evidence type="ECO:0000313" key="2">
    <source>
        <dbReference type="EMBL" id="OON21858.1"/>
    </source>
</evidence>
<name>A0A1S8X586_OPIVI</name>
<dbReference type="EMBL" id="KV891968">
    <property type="protein sequence ID" value="OON21858.1"/>
    <property type="molecule type" value="Genomic_DNA"/>
</dbReference>
<proteinExistence type="predicted"/>
<evidence type="ECO:0000256" key="1">
    <source>
        <dbReference type="SAM" id="MobiDB-lite"/>
    </source>
</evidence>
<dbReference type="PANTHER" id="PTHR47331">
    <property type="entry name" value="PHD-TYPE DOMAIN-CONTAINING PROTEIN"/>
    <property type="match status" value="1"/>
</dbReference>
<dbReference type="AlphaFoldDB" id="A0A1S8X586"/>
<dbReference type="Proteomes" id="UP000243686">
    <property type="component" value="Unassembled WGS sequence"/>
</dbReference>
<evidence type="ECO:0000313" key="3">
    <source>
        <dbReference type="Proteomes" id="UP000243686"/>
    </source>
</evidence>
<keyword evidence="3" id="KW-1185">Reference proteome</keyword>
<sequence length="418" mass="47941">MPRTRSGVLNEKNHGEDAIQSDGRQVIRDTHSCMGSSSGSRDSRRSRRSESALLLAELKRSQLQKVLEMQAVRDDDETISAPSRVAIYAEEYRRQHELELSYREPKSDANNVPVAATSKSAEMPVWDDPTKGYLLGEHSAKRNSEWCMAGNHTLAPVTSMDLPRVELTKFDGSSHDYLKFTRQFEFYVESRTTDDRQRLLCLLHYCRGRAREAVEECTVLPPPEAYRHARQILSNLFGMSHCAARSLLDGLHDRFRAFSASPVDLLQLTIKRENCEIALKQKGYEAELNSLSTLERLVRCLPISLQEKWAEYFDGVTKDEREPTFRDLRNFMDIRARISNNCVKFAEFECNERRDVAKGCKVCFRRLKAGQMTKACNIERKCGVNECKHVTITCYTPSLTLRVRCRASVTLPMHVKYQ</sequence>
<organism evidence="2 3">
    <name type="scientific">Opisthorchis viverrini</name>
    <name type="common">Southeast Asian liver fluke</name>
    <dbReference type="NCBI Taxonomy" id="6198"/>
    <lineage>
        <taxon>Eukaryota</taxon>
        <taxon>Metazoa</taxon>
        <taxon>Spiralia</taxon>
        <taxon>Lophotrochozoa</taxon>
        <taxon>Platyhelminthes</taxon>
        <taxon>Trematoda</taxon>
        <taxon>Digenea</taxon>
        <taxon>Opisthorchiida</taxon>
        <taxon>Opisthorchiata</taxon>
        <taxon>Opisthorchiidae</taxon>
        <taxon>Opisthorchis</taxon>
    </lineage>
</organism>
<accession>A0A1S8X586</accession>
<gene>
    <name evidence="2" type="ORF">X801_02246</name>
</gene>
<feature type="region of interest" description="Disordered" evidence="1">
    <location>
        <begin position="1"/>
        <end position="50"/>
    </location>
</feature>